<organism evidence="9 10">
    <name type="scientific">Microdochium trichocladiopsis</name>
    <dbReference type="NCBI Taxonomy" id="1682393"/>
    <lineage>
        <taxon>Eukaryota</taxon>
        <taxon>Fungi</taxon>
        <taxon>Dikarya</taxon>
        <taxon>Ascomycota</taxon>
        <taxon>Pezizomycotina</taxon>
        <taxon>Sordariomycetes</taxon>
        <taxon>Xylariomycetidae</taxon>
        <taxon>Xylariales</taxon>
        <taxon>Microdochiaceae</taxon>
        <taxon>Microdochium</taxon>
    </lineage>
</organism>
<evidence type="ECO:0000313" key="10">
    <source>
        <dbReference type="Proteomes" id="UP000756346"/>
    </source>
</evidence>
<evidence type="ECO:0000256" key="7">
    <source>
        <dbReference type="SAM" id="Phobius"/>
    </source>
</evidence>
<feature type="transmembrane region" description="Helical" evidence="7">
    <location>
        <begin position="173"/>
        <end position="193"/>
    </location>
</feature>
<feature type="transmembrane region" description="Helical" evidence="7">
    <location>
        <begin position="6"/>
        <end position="24"/>
    </location>
</feature>
<feature type="transmembrane region" description="Helical" evidence="7">
    <location>
        <begin position="214"/>
        <end position="234"/>
    </location>
</feature>
<gene>
    <name evidence="9" type="ORF">B0I36DRAFT_368412</name>
</gene>
<dbReference type="PANTHER" id="PTHR33048:SF134">
    <property type="entry name" value="INTEGRAL MEMBRANE PROTEIN"/>
    <property type="match status" value="1"/>
</dbReference>
<dbReference type="EMBL" id="JAGTJQ010000011">
    <property type="protein sequence ID" value="KAH7018389.1"/>
    <property type="molecule type" value="Genomic_DNA"/>
</dbReference>
<evidence type="ECO:0000256" key="6">
    <source>
        <dbReference type="SAM" id="MobiDB-lite"/>
    </source>
</evidence>
<dbReference type="InterPro" id="IPR049326">
    <property type="entry name" value="Rhodopsin_dom_fungi"/>
</dbReference>
<feature type="transmembrane region" description="Helical" evidence="7">
    <location>
        <begin position="254"/>
        <end position="277"/>
    </location>
</feature>
<sequence>MAVSGSTQIVVISLVFSVLAILAVGMRFRARIKQRAGIRADDYLILPGLLFALGLGIVNTMSALLAGLGDHILLDANGNPEMDDSLTLFLQLEFATQLLSVLSLVFTKLSIIWFYRRIFRGDIFDLVTKALIAIVICWGIAFFFASLFECYPIQQIWLSLYGTPEHDLYCYQYLPMFYATSITNMLIDVLILVTPVPKIWTLRMPMQQKIAVSGIFMLGGFIIGISIARIYFFYQAGAGFDHAYDITYNIAPTLYWTQLEAAIAVLCACLPTMRVLFTDFSAGSLIRSWASRWSLLGSSKNSSRLPSHERKSSAYSGSASETELAGGASSSSRSRQPTPYGQYFTSAYPPTTTTTITAGGPVPVHHTEILSGSAGAGGHVARDVIVDTDIHSYDNHSPERDSEGASGADNYGSEYA</sequence>
<comment type="caution">
    <text evidence="9">The sequence shown here is derived from an EMBL/GenBank/DDBJ whole genome shotgun (WGS) entry which is preliminary data.</text>
</comment>
<protein>
    <recommendedName>
        <fullName evidence="8">Rhodopsin domain-containing protein</fullName>
    </recommendedName>
</protein>
<feature type="compositionally biased region" description="Polar residues" evidence="6">
    <location>
        <begin position="336"/>
        <end position="347"/>
    </location>
</feature>
<dbReference type="AlphaFoldDB" id="A0A9P9BHD7"/>
<dbReference type="GO" id="GO:0016020">
    <property type="term" value="C:membrane"/>
    <property type="evidence" value="ECO:0007669"/>
    <property type="project" value="UniProtKB-SubCell"/>
</dbReference>
<dbReference type="OrthoDB" id="5393606at2759"/>
<dbReference type="GeneID" id="70189162"/>
<dbReference type="Pfam" id="PF20684">
    <property type="entry name" value="Fung_rhodopsin"/>
    <property type="match status" value="1"/>
</dbReference>
<comment type="subcellular location">
    <subcellularLocation>
        <location evidence="1">Membrane</location>
        <topology evidence="1">Multi-pass membrane protein</topology>
    </subcellularLocation>
</comment>
<feature type="domain" description="Rhodopsin" evidence="8">
    <location>
        <begin position="26"/>
        <end position="277"/>
    </location>
</feature>
<dbReference type="InterPro" id="IPR052337">
    <property type="entry name" value="SAT4-like"/>
</dbReference>
<keyword evidence="3 7" id="KW-1133">Transmembrane helix</keyword>
<keyword evidence="4 7" id="KW-0472">Membrane</keyword>
<feature type="compositionally biased region" description="Low complexity" evidence="6">
    <location>
        <begin position="325"/>
        <end position="335"/>
    </location>
</feature>
<feature type="transmembrane region" description="Helical" evidence="7">
    <location>
        <begin position="44"/>
        <end position="68"/>
    </location>
</feature>
<evidence type="ECO:0000256" key="4">
    <source>
        <dbReference type="ARBA" id="ARBA00023136"/>
    </source>
</evidence>
<evidence type="ECO:0000259" key="8">
    <source>
        <dbReference type="Pfam" id="PF20684"/>
    </source>
</evidence>
<keyword evidence="10" id="KW-1185">Reference proteome</keyword>
<proteinExistence type="inferred from homology"/>
<evidence type="ECO:0000256" key="2">
    <source>
        <dbReference type="ARBA" id="ARBA00022692"/>
    </source>
</evidence>
<keyword evidence="2 7" id="KW-0812">Transmembrane</keyword>
<evidence type="ECO:0000256" key="1">
    <source>
        <dbReference type="ARBA" id="ARBA00004141"/>
    </source>
</evidence>
<feature type="region of interest" description="Disordered" evidence="6">
    <location>
        <begin position="297"/>
        <end position="347"/>
    </location>
</feature>
<dbReference type="PANTHER" id="PTHR33048">
    <property type="entry name" value="PTH11-LIKE INTEGRAL MEMBRANE PROTEIN (AFU_ORTHOLOGUE AFUA_5G11245)"/>
    <property type="match status" value="1"/>
</dbReference>
<accession>A0A9P9BHD7</accession>
<reference evidence="9" key="1">
    <citation type="journal article" date="2021" name="Nat. Commun.">
        <title>Genetic determinants of endophytism in the Arabidopsis root mycobiome.</title>
        <authorList>
            <person name="Mesny F."/>
            <person name="Miyauchi S."/>
            <person name="Thiergart T."/>
            <person name="Pickel B."/>
            <person name="Atanasova L."/>
            <person name="Karlsson M."/>
            <person name="Huettel B."/>
            <person name="Barry K.W."/>
            <person name="Haridas S."/>
            <person name="Chen C."/>
            <person name="Bauer D."/>
            <person name="Andreopoulos W."/>
            <person name="Pangilinan J."/>
            <person name="LaButti K."/>
            <person name="Riley R."/>
            <person name="Lipzen A."/>
            <person name="Clum A."/>
            <person name="Drula E."/>
            <person name="Henrissat B."/>
            <person name="Kohler A."/>
            <person name="Grigoriev I.V."/>
            <person name="Martin F.M."/>
            <person name="Hacquard S."/>
        </authorList>
    </citation>
    <scope>NUCLEOTIDE SEQUENCE</scope>
    <source>
        <strain evidence="9">MPI-CAGE-CH-0230</strain>
    </source>
</reference>
<evidence type="ECO:0000313" key="9">
    <source>
        <dbReference type="EMBL" id="KAH7018389.1"/>
    </source>
</evidence>
<feature type="transmembrane region" description="Helical" evidence="7">
    <location>
        <begin position="126"/>
        <end position="148"/>
    </location>
</feature>
<feature type="compositionally biased region" description="Basic and acidic residues" evidence="6">
    <location>
        <begin position="391"/>
        <end position="403"/>
    </location>
</feature>
<feature type="transmembrane region" description="Helical" evidence="7">
    <location>
        <begin position="88"/>
        <end position="114"/>
    </location>
</feature>
<dbReference type="Proteomes" id="UP000756346">
    <property type="component" value="Unassembled WGS sequence"/>
</dbReference>
<evidence type="ECO:0000256" key="5">
    <source>
        <dbReference type="ARBA" id="ARBA00038359"/>
    </source>
</evidence>
<dbReference type="RefSeq" id="XP_046006656.1">
    <property type="nucleotide sequence ID" value="XM_046159616.1"/>
</dbReference>
<feature type="region of interest" description="Disordered" evidence="6">
    <location>
        <begin position="391"/>
        <end position="416"/>
    </location>
</feature>
<name>A0A9P9BHD7_9PEZI</name>
<evidence type="ECO:0000256" key="3">
    <source>
        <dbReference type="ARBA" id="ARBA00022989"/>
    </source>
</evidence>
<comment type="similarity">
    <text evidence="5">Belongs to the SAT4 family.</text>
</comment>